<feature type="transmembrane region" description="Helical" evidence="1">
    <location>
        <begin position="102"/>
        <end position="121"/>
    </location>
</feature>
<evidence type="ECO:0000313" key="3">
    <source>
        <dbReference type="Proteomes" id="UP000062973"/>
    </source>
</evidence>
<proteinExistence type="predicted"/>
<dbReference type="OrthoDB" id="3637581at2"/>
<sequence length="172" mass="18754">MPSKVSAEPERFSLARVSWREWTAFGAGVLATLALFLPWTNLSAQDQIVEEALRELPSPDVARDAWTTGFLAWCGPLLLLLAGVAVVAFGQFRKVRVAGLPHLWLIFAGVALLLMVLGWFAMGWQFDEDTRGLLDEGGIGLYAGIGRYLGMLGALASLVVAVLDVRALRRRS</sequence>
<dbReference type="KEGG" id="amq:AMETH_1494"/>
<accession>A0A076MRR4</accession>
<keyword evidence="3" id="KW-1185">Reference proteome</keyword>
<dbReference type="STRING" id="1068978.AMETH_1494"/>
<dbReference type="PATRIC" id="fig|1068978.7.peg.1573"/>
<feature type="transmembrane region" description="Helical" evidence="1">
    <location>
        <begin position="141"/>
        <end position="163"/>
    </location>
</feature>
<protein>
    <submittedName>
        <fullName evidence="2">Uncharacterized protein</fullName>
    </submittedName>
</protein>
<dbReference type="HOGENOM" id="CLU_1575233_0_0_11"/>
<dbReference type="AlphaFoldDB" id="A0A076MRR4"/>
<dbReference type="EMBL" id="CP009110">
    <property type="protein sequence ID" value="AIJ21586.1"/>
    <property type="molecule type" value="Genomic_DNA"/>
</dbReference>
<dbReference type="Proteomes" id="UP000062973">
    <property type="component" value="Chromosome"/>
</dbReference>
<keyword evidence="1" id="KW-0472">Membrane</keyword>
<dbReference type="RefSeq" id="WP_017987446.1">
    <property type="nucleotide sequence ID" value="NZ_AQUL01000001.1"/>
</dbReference>
<keyword evidence="1" id="KW-1133">Transmembrane helix</keyword>
<feature type="transmembrane region" description="Helical" evidence="1">
    <location>
        <begin position="70"/>
        <end position="90"/>
    </location>
</feature>
<organism evidence="2 3">
    <name type="scientific">Amycolatopsis methanolica 239</name>
    <dbReference type="NCBI Taxonomy" id="1068978"/>
    <lineage>
        <taxon>Bacteria</taxon>
        <taxon>Bacillati</taxon>
        <taxon>Actinomycetota</taxon>
        <taxon>Actinomycetes</taxon>
        <taxon>Pseudonocardiales</taxon>
        <taxon>Pseudonocardiaceae</taxon>
        <taxon>Amycolatopsis</taxon>
        <taxon>Amycolatopsis methanolica group</taxon>
    </lineage>
</organism>
<gene>
    <name evidence="2" type="ORF">AMETH_1494</name>
</gene>
<name>A0A076MRR4_AMYME</name>
<evidence type="ECO:0000256" key="1">
    <source>
        <dbReference type="SAM" id="Phobius"/>
    </source>
</evidence>
<evidence type="ECO:0000313" key="2">
    <source>
        <dbReference type="EMBL" id="AIJ21586.1"/>
    </source>
</evidence>
<reference evidence="2 3" key="1">
    <citation type="submission" date="2014-07" db="EMBL/GenBank/DDBJ databases">
        <title>Whole Genome Sequence of the Amycolatopsis methanolica 239.</title>
        <authorList>
            <person name="Tang B."/>
        </authorList>
    </citation>
    <scope>NUCLEOTIDE SEQUENCE [LARGE SCALE GENOMIC DNA]</scope>
    <source>
        <strain evidence="2 3">239</strain>
    </source>
</reference>
<feature type="transmembrane region" description="Helical" evidence="1">
    <location>
        <begin position="21"/>
        <end position="39"/>
    </location>
</feature>
<dbReference type="eggNOG" id="ENOG5033VSC">
    <property type="taxonomic scope" value="Bacteria"/>
</dbReference>
<keyword evidence="1" id="KW-0812">Transmembrane</keyword>